<evidence type="ECO:0000256" key="3">
    <source>
        <dbReference type="SAM" id="Coils"/>
    </source>
</evidence>
<dbReference type="InterPro" id="IPR002928">
    <property type="entry name" value="Myosin_tail"/>
</dbReference>
<feature type="coiled-coil region" evidence="3">
    <location>
        <begin position="200"/>
        <end position="306"/>
    </location>
</feature>
<gene>
    <name evidence="6" type="ORF">LAZ67_20000331</name>
</gene>
<feature type="coiled-coil region" evidence="3">
    <location>
        <begin position="339"/>
        <end position="408"/>
    </location>
</feature>
<sequence length="414" mass="47694">MSHPPNSVKQQHHRVDPDISHSLPTHHHNAAAAAKEEQRQRELEEARARAAQMEKTMRWWSDCTANWREKWSKVRTERNKAREEARILRNKLDTQSKELGTLRQEKQEAEEMLATLKRTSRENEEESALRLEETTTSHEPVSPQDNNAFRVEVSQVIQAANEDLEFLDKLLQKNTAPEDNHVLEDGPAAGQRMSLLQFRLEEAMKTIETERMEKQQLLKSLENLQLEAKSWQASAGETSSLSIAHLSCVQLEQLQAENAAEWARRERLETEKSSLERENKKMRSHISDLEERVERKAKQLSSAAASDLADFKSLHLELCDKNKELADLKHANGKLKKALQDKATELGHAARRAEQYEAEVKKLRARIEELKKEFAAAEDEVDNGNNALRKLQRTNEELQEQVDGLKVQVEHLER</sequence>
<evidence type="ECO:0000313" key="6">
    <source>
        <dbReference type="EMBL" id="UYV81204.1"/>
    </source>
</evidence>
<dbReference type="Pfam" id="PF01576">
    <property type="entry name" value="Myosin_tail_1"/>
    <property type="match status" value="1"/>
</dbReference>
<evidence type="ECO:0000256" key="2">
    <source>
        <dbReference type="ARBA" id="ARBA00040149"/>
    </source>
</evidence>
<dbReference type="Proteomes" id="UP001235939">
    <property type="component" value="Chromosome 20"/>
</dbReference>
<protein>
    <recommendedName>
        <fullName evidence="2">Coiled-coil domain-containing protein 102A</fullName>
    </recommendedName>
</protein>
<keyword evidence="7" id="KW-1185">Reference proteome</keyword>
<dbReference type="EMBL" id="CP092882">
    <property type="protein sequence ID" value="UYV81204.1"/>
    <property type="molecule type" value="Genomic_DNA"/>
</dbReference>
<reference evidence="6 7" key="1">
    <citation type="submission" date="2022-01" db="EMBL/GenBank/DDBJ databases">
        <title>A chromosomal length assembly of Cordylochernes scorpioides.</title>
        <authorList>
            <person name="Zeh D."/>
            <person name="Zeh J."/>
        </authorList>
    </citation>
    <scope>NUCLEOTIDE SEQUENCE [LARGE SCALE GENOMIC DNA]</scope>
    <source>
        <strain evidence="6">IN4F17</strain>
        <tissue evidence="6">Whole Body</tissue>
    </source>
</reference>
<feature type="region of interest" description="Disordered" evidence="4">
    <location>
        <begin position="1"/>
        <end position="50"/>
    </location>
</feature>
<feature type="region of interest" description="Disordered" evidence="4">
    <location>
        <begin position="117"/>
        <end position="144"/>
    </location>
</feature>
<name>A0ABY6LK27_9ARAC</name>
<dbReference type="PANTHER" id="PTHR46292:SF1">
    <property type="entry name" value="COILED-COIL DOMAIN-CONTAINING PROTEIN 102A"/>
    <property type="match status" value="1"/>
</dbReference>
<evidence type="ECO:0000256" key="4">
    <source>
        <dbReference type="SAM" id="MobiDB-lite"/>
    </source>
</evidence>
<feature type="compositionally biased region" description="Basic and acidic residues" evidence="4">
    <location>
        <begin position="119"/>
        <end position="136"/>
    </location>
</feature>
<feature type="non-terminal residue" evidence="6">
    <location>
        <position position="1"/>
    </location>
</feature>
<dbReference type="PANTHER" id="PTHR46292">
    <property type="entry name" value="COILED-COIL DOMAIN-CONTAINING PROTEIN 102A"/>
    <property type="match status" value="1"/>
</dbReference>
<feature type="domain" description="Myosin tail" evidence="5">
    <location>
        <begin position="210"/>
        <end position="412"/>
    </location>
</feature>
<evidence type="ECO:0000256" key="1">
    <source>
        <dbReference type="ARBA" id="ARBA00023054"/>
    </source>
</evidence>
<organism evidence="6 7">
    <name type="scientific">Cordylochernes scorpioides</name>
    <dbReference type="NCBI Taxonomy" id="51811"/>
    <lineage>
        <taxon>Eukaryota</taxon>
        <taxon>Metazoa</taxon>
        <taxon>Ecdysozoa</taxon>
        <taxon>Arthropoda</taxon>
        <taxon>Chelicerata</taxon>
        <taxon>Arachnida</taxon>
        <taxon>Pseudoscorpiones</taxon>
        <taxon>Cheliferoidea</taxon>
        <taxon>Chernetidae</taxon>
        <taxon>Cordylochernes</taxon>
    </lineage>
</organism>
<feature type="compositionally biased region" description="Basic and acidic residues" evidence="4">
    <location>
        <begin position="34"/>
        <end position="48"/>
    </location>
</feature>
<evidence type="ECO:0000259" key="5">
    <source>
        <dbReference type="Pfam" id="PF01576"/>
    </source>
</evidence>
<evidence type="ECO:0000313" key="7">
    <source>
        <dbReference type="Proteomes" id="UP001235939"/>
    </source>
</evidence>
<keyword evidence="1 3" id="KW-0175">Coiled coil</keyword>
<dbReference type="Gene3D" id="1.10.287.1490">
    <property type="match status" value="1"/>
</dbReference>
<accession>A0ABY6LK27</accession>
<proteinExistence type="predicted"/>